<feature type="domain" description="PLD phosphodiesterase" evidence="7">
    <location>
        <begin position="441"/>
        <end position="467"/>
    </location>
</feature>
<dbReference type="GO" id="GO:0030572">
    <property type="term" value="F:phosphatidyltransferase activity"/>
    <property type="evidence" value="ECO:0007669"/>
    <property type="project" value="UniProtKB-ARBA"/>
</dbReference>
<keyword evidence="2" id="KW-1003">Cell membrane</keyword>
<evidence type="ECO:0000256" key="6">
    <source>
        <dbReference type="SAM" id="Phobius"/>
    </source>
</evidence>
<feature type="transmembrane region" description="Helical" evidence="6">
    <location>
        <begin position="92"/>
        <end position="110"/>
    </location>
</feature>
<dbReference type="InterPro" id="IPR025202">
    <property type="entry name" value="PLD-like_dom"/>
</dbReference>
<sequence>MPKRPFPFKLLPVTKSPDPGIVRIKTEQNVFGLLKTLVVVLLIALQLALLIFLYLRLVEAFGAYLVLSLVLSIVTALDILSSEQSASTKAVWVFVVLILFVVGFIIYYMSDRRVFFAAPKRRYRKIFRRAESCEMAGAAPPSADARAEEDRAYLQKTGNFPAFAGTDARYFPSGSLLFDDILARLRTAEKFIFIEYFCIADGALLERILGILFERAAAGVDVRIIYDDMGSHVTLRRKTKRLIRQKGVRLLAFNKMVPSLNIGLNFRDHRKIVVVDGETAYTGGANLADEYVNERRMYGYWKDAGIRLDGRAVDGFTMIFLRQWEFLSEEEEDYAPFLNLAPARENAAAFVPYACGLDFDDAIGRELYLNVIAKAQRRLLIMTPYLVPDDALMNMLVNKAESGVDVRLILPGVPDKAVVYRLTLKNGEKLAGRGVKVYCMKHSFVHSKLMLADYCAVVGSINMDMRSFYEQFESAVYTDDAAVLGQIEADFGSAFAECEPLAARRRSPLGRLFDMILRVFAPLM</sequence>
<dbReference type="AlphaFoldDB" id="A0A9D1W2N1"/>
<dbReference type="GO" id="GO:0005886">
    <property type="term" value="C:plasma membrane"/>
    <property type="evidence" value="ECO:0007669"/>
    <property type="project" value="UniProtKB-SubCell"/>
</dbReference>
<dbReference type="Proteomes" id="UP000886847">
    <property type="component" value="Unassembled WGS sequence"/>
</dbReference>
<gene>
    <name evidence="8" type="ORF">H9851_07805</name>
</gene>
<evidence type="ECO:0000256" key="4">
    <source>
        <dbReference type="ARBA" id="ARBA00022989"/>
    </source>
</evidence>
<dbReference type="Gene3D" id="3.30.870.10">
    <property type="entry name" value="Endonuclease Chain A"/>
    <property type="match status" value="2"/>
</dbReference>
<comment type="caution">
    <text evidence="8">The sequence shown here is derived from an EMBL/GenBank/DDBJ whole genome shotgun (WGS) entry which is preliminary data.</text>
</comment>
<dbReference type="PROSITE" id="PS50035">
    <property type="entry name" value="PLD"/>
    <property type="match status" value="2"/>
</dbReference>
<dbReference type="GO" id="GO:0032049">
    <property type="term" value="P:cardiolipin biosynthetic process"/>
    <property type="evidence" value="ECO:0007669"/>
    <property type="project" value="UniProtKB-ARBA"/>
</dbReference>
<reference evidence="8" key="1">
    <citation type="journal article" date="2021" name="PeerJ">
        <title>Extensive microbial diversity within the chicken gut microbiome revealed by metagenomics and culture.</title>
        <authorList>
            <person name="Gilroy R."/>
            <person name="Ravi A."/>
            <person name="Getino M."/>
            <person name="Pursley I."/>
            <person name="Horton D.L."/>
            <person name="Alikhan N.F."/>
            <person name="Baker D."/>
            <person name="Gharbi K."/>
            <person name="Hall N."/>
            <person name="Watson M."/>
            <person name="Adriaenssens E.M."/>
            <person name="Foster-Nyarko E."/>
            <person name="Jarju S."/>
            <person name="Secka A."/>
            <person name="Antonio M."/>
            <person name="Oren A."/>
            <person name="Chaudhuri R.R."/>
            <person name="La Ragione R."/>
            <person name="Hildebrand F."/>
            <person name="Pallen M.J."/>
        </authorList>
    </citation>
    <scope>NUCLEOTIDE SEQUENCE</scope>
    <source>
        <strain evidence="8">2189</strain>
    </source>
</reference>
<evidence type="ECO:0000259" key="7">
    <source>
        <dbReference type="PROSITE" id="PS50035"/>
    </source>
</evidence>
<dbReference type="Pfam" id="PF00614">
    <property type="entry name" value="PLDc"/>
    <property type="match status" value="1"/>
</dbReference>
<keyword evidence="3 6" id="KW-0812">Transmembrane</keyword>
<name>A0A9D1W2N1_9FIRM</name>
<evidence type="ECO:0000256" key="3">
    <source>
        <dbReference type="ARBA" id="ARBA00022692"/>
    </source>
</evidence>
<dbReference type="Pfam" id="PF13396">
    <property type="entry name" value="PLDc_N"/>
    <property type="match status" value="1"/>
</dbReference>
<feature type="transmembrane region" description="Helical" evidence="6">
    <location>
        <begin position="33"/>
        <end position="55"/>
    </location>
</feature>
<evidence type="ECO:0000313" key="9">
    <source>
        <dbReference type="Proteomes" id="UP000886847"/>
    </source>
</evidence>
<dbReference type="PANTHER" id="PTHR21248">
    <property type="entry name" value="CARDIOLIPIN SYNTHASE"/>
    <property type="match status" value="1"/>
</dbReference>
<evidence type="ECO:0000256" key="1">
    <source>
        <dbReference type="ARBA" id="ARBA00004651"/>
    </source>
</evidence>
<evidence type="ECO:0000256" key="2">
    <source>
        <dbReference type="ARBA" id="ARBA00022475"/>
    </source>
</evidence>
<keyword evidence="5 6" id="KW-0472">Membrane</keyword>
<dbReference type="SUPFAM" id="SSF56024">
    <property type="entry name" value="Phospholipase D/nuclease"/>
    <property type="match status" value="2"/>
</dbReference>
<feature type="domain" description="PLD phosphodiesterase" evidence="7">
    <location>
        <begin position="264"/>
        <end position="291"/>
    </location>
</feature>
<feature type="transmembrane region" description="Helical" evidence="6">
    <location>
        <begin position="61"/>
        <end position="80"/>
    </location>
</feature>
<dbReference type="SMART" id="SM00155">
    <property type="entry name" value="PLDc"/>
    <property type="match status" value="2"/>
</dbReference>
<accession>A0A9D1W2N1</accession>
<dbReference type="Pfam" id="PF13091">
    <property type="entry name" value="PLDc_2"/>
    <property type="match status" value="1"/>
</dbReference>
<evidence type="ECO:0000313" key="8">
    <source>
        <dbReference type="EMBL" id="HIX51165.1"/>
    </source>
</evidence>
<protein>
    <submittedName>
        <fullName evidence="8">PLDc N-terminal domain-containing protein</fullName>
    </submittedName>
</protein>
<organism evidence="8 9">
    <name type="scientific">Candidatus Borkfalkia faecavium</name>
    <dbReference type="NCBI Taxonomy" id="2838508"/>
    <lineage>
        <taxon>Bacteria</taxon>
        <taxon>Bacillati</taxon>
        <taxon>Bacillota</taxon>
        <taxon>Clostridia</taxon>
        <taxon>Christensenellales</taxon>
        <taxon>Christensenellaceae</taxon>
        <taxon>Candidatus Borkfalkia</taxon>
    </lineage>
</organism>
<dbReference type="InterPro" id="IPR001736">
    <property type="entry name" value="PLipase_D/transphosphatidylase"/>
</dbReference>
<keyword evidence="4 6" id="KW-1133">Transmembrane helix</keyword>
<evidence type="ECO:0000256" key="5">
    <source>
        <dbReference type="ARBA" id="ARBA00023136"/>
    </source>
</evidence>
<reference evidence="8" key="2">
    <citation type="submission" date="2021-04" db="EMBL/GenBank/DDBJ databases">
        <authorList>
            <person name="Gilroy R."/>
        </authorList>
    </citation>
    <scope>NUCLEOTIDE SEQUENCE</scope>
    <source>
        <strain evidence="8">2189</strain>
    </source>
</reference>
<proteinExistence type="predicted"/>
<dbReference type="EMBL" id="DXEW01000037">
    <property type="protein sequence ID" value="HIX51165.1"/>
    <property type="molecule type" value="Genomic_DNA"/>
</dbReference>
<dbReference type="PANTHER" id="PTHR21248:SF22">
    <property type="entry name" value="PHOSPHOLIPASE D"/>
    <property type="match status" value="1"/>
</dbReference>
<comment type="subcellular location">
    <subcellularLocation>
        <location evidence="1">Cell membrane</location>
        <topology evidence="1">Multi-pass membrane protein</topology>
    </subcellularLocation>
</comment>
<dbReference type="InterPro" id="IPR027379">
    <property type="entry name" value="CLS_N"/>
</dbReference>